<sequence length="214" mass="23516">MINICPFIGSGHTFNQTMRIYIMATIKSKSTANAAVKAAGLVKALKCTVSKDELAARIKGVCDTSATLQDDIHAVAVDIMLHVYEHADITFPQALVDGLGMGIRRVALVEWFKMAGMKVSATEGKFNGFNREKMVDKWEFVKANKWYTMKPERPFAGFDLQAELERLLAKAEKASAKNAATPEDQRAEDYKFNLDAAKLAALRAMVQPATGAIN</sequence>
<evidence type="ECO:0000313" key="2">
    <source>
        <dbReference type="Proteomes" id="UP001055992"/>
    </source>
</evidence>
<reference evidence="1" key="1">
    <citation type="submission" date="2021-11" db="EMBL/GenBank/DDBJ databases">
        <title>The TAILOR 12: Case summaries of 12 patient that have undergone phage therapy for multidrug-resistant infections.</title>
        <authorList>
            <person name="Green S."/>
            <person name="Terwilliger A."/>
            <person name="Clark J."/>
            <person name="Salazar K."/>
            <person name="Maresso A."/>
        </authorList>
    </citation>
    <scope>NUCLEOTIDE SEQUENCE</scope>
</reference>
<organism evidence="1 2">
    <name type="scientific">Klebsiella phage 6937</name>
    <dbReference type="NCBI Taxonomy" id="2912294"/>
    <lineage>
        <taxon>Viruses</taxon>
        <taxon>Duplodnaviria</taxon>
        <taxon>Heunggongvirae</taxon>
        <taxon>Uroviricota</taxon>
        <taxon>Caudoviricetes</taxon>
        <taxon>Autographivirales</taxon>
        <taxon>Autonotataviridae</taxon>
        <taxon>Melnykvirinae</taxon>
        <taxon>Cullenvirus</taxon>
        <taxon>Cullenvirus 6937</taxon>
    </lineage>
</organism>
<dbReference type="EMBL" id="OL362270">
    <property type="protein sequence ID" value="URY99139.1"/>
    <property type="molecule type" value="Genomic_DNA"/>
</dbReference>
<protein>
    <submittedName>
        <fullName evidence="1">Uncharacterized protein</fullName>
    </submittedName>
</protein>
<proteinExistence type="predicted"/>
<name>A0A9E7SB03_9CAUD</name>
<accession>A0A9E7SB03</accession>
<evidence type="ECO:0000313" key="1">
    <source>
        <dbReference type="EMBL" id="URY99139.1"/>
    </source>
</evidence>
<keyword evidence="2" id="KW-1185">Reference proteome</keyword>
<gene>
    <name evidence="1" type="ORF">6937_0008</name>
</gene>
<dbReference type="Proteomes" id="UP001055992">
    <property type="component" value="Segment"/>
</dbReference>